<dbReference type="AlphaFoldDB" id="A0A176Z2T4"/>
<name>A0A176Z2T4_9BRAD</name>
<keyword evidence="2" id="KW-1185">Reference proteome</keyword>
<accession>A0A176Z2T4</accession>
<dbReference type="Gene3D" id="3.50.50.60">
    <property type="entry name" value="FAD/NAD(P)-binding domain"/>
    <property type="match status" value="1"/>
</dbReference>
<proteinExistence type="predicted"/>
<evidence type="ECO:0000313" key="2">
    <source>
        <dbReference type="Proteomes" id="UP000076959"/>
    </source>
</evidence>
<evidence type="ECO:0008006" key="3">
    <source>
        <dbReference type="Google" id="ProtNLM"/>
    </source>
</evidence>
<dbReference type="Proteomes" id="UP000076959">
    <property type="component" value="Unassembled WGS sequence"/>
</dbReference>
<organism evidence="1 2">
    <name type="scientific">Bradyrhizobium centrolobii</name>
    <dbReference type="NCBI Taxonomy" id="1505087"/>
    <lineage>
        <taxon>Bacteria</taxon>
        <taxon>Pseudomonadati</taxon>
        <taxon>Pseudomonadota</taxon>
        <taxon>Alphaproteobacteria</taxon>
        <taxon>Hyphomicrobiales</taxon>
        <taxon>Nitrobacteraceae</taxon>
        <taxon>Bradyrhizobium</taxon>
    </lineage>
</organism>
<evidence type="ECO:0000313" key="1">
    <source>
        <dbReference type="EMBL" id="OAF14978.1"/>
    </source>
</evidence>
<gene>
    <name evidence="1" type="ORF">AYJ54_41190</name>
</gene>
<dbReference type="InterPro" id="IPR036188">
    <property type="entry name" value="FAD/NAD-bd_sf"/>
</dbReference>
<reference evidence="1 2" key="1">
    <citation type="submission" date="2016-03" db="EMBL/GenBank/DDBJ databases">
        <title>Draft Genome Sequence of the Strain BR 10245 (Bradyrhizobium sp.) isolated from nodules of Centrolobium paraense.</title>
        <authorList>
            <person name="Simoes-Araujo J.L.Sr."/>
            <person name="Barauna A.C."/>
            <person name="Silva K."/>
            <person name="Zilli J.E."/>
        </authorList>
    </citation>
    <scope>NUCLEOTIDE SEQUENCE [LARGE SCALE GENOMIC DNA]</scope>
    <source>
        <strain evidence="1 2">BR 10245</strain>
    </source>
</reference>
<sequence>MSEPLVIVGNGMAAACLCEELVQRAIGRYAVSVIREERLAYDRVLLSSNTVSQNMFLNIFFVRHNSTAAVDLSFAIQANDRESFVSVFVSRINAVASQKEYYNVTEDHDRLS</sequence>
<dbReference type="EMBL" id="LUUB01000026">
    <property type="protein sequence ID" value="OAF14978.1"/>
    <property type="molecule type" value="Genomic_DNA"/>
</dbReference>
<comment type="caution">
    <text evidence="1">The sequence shown here is derived from an EMBL/GenBank/DDBJ whole genome shotgun (WGS) entry which is preliminary data.</text>
</comment>
<protein>
    <recommendedName>
        <fullName evidence="3">FAD/NAD(P)-binding domain-containing protein</fullName>
    </recommendedName>
</protein>
<dbReference type="STRING" id="1505087.AYJ54_41190"/>